<comment type="catalytic activity">
    <reaction evidence="5">
        <text>GDP-beta-L-fucose + NADP(+) = GDP-4-dehydro-alpha-D-rhamnose + NADPH + H(+)</text>
        <dbReference type="Rhea" id="RHEA:18885"/>
        <dbReference type="ChEBI" id="CHEBI:15378"/>
        <dbReference type="ChEBI" id="CHEBI:57273"/>
        <dbReference type="ChEBI" id="CHEBI:57783"/>
        <dbReference type="ChEBI" id="CHEBI:57964"/>
        <dbReference type="ChEBI" id="CHEBI:58349"/>
        <dbReference type="EC" id="1.1.1.271"/>
    </reaction>
</comment>
<feature type="active site" description="Proton donor/acceptor" evidence="5">
    <location>
        <position position="141"/>
    </location>
</feature>
<keyword evidence="3 5" id="KW-0560">Oxidoreductase</keyword>
<organism evidence="7 8">
    <name type="scientific">Pseudomonas asplenii</name>
    <dbReference type="NCBI Taxonomy" id="53407"/>
    <lineage>
        <taxon>Bacteria</taxon>
        <taxon>Pseudomonadati</taxon>
        <taxon>Pseudomonadota</taxon>
        <taxon>Gammaproteobacteria</taxon>
        <taxon>Pseudomonadales</taxon>
        <taxon>Pseudomonadaceae</taxon>
        <taxon>Pseudomonas</taxon>
    </lineage>
</organism>
<keyword evidence="5" id="KW-0511">Multifunctional enzyme</keyword>
<dbReference type="SUPFAM" id="SSF51735">
    <property type="entry name" value="NAD(P)-binding Rossmann-fold domains"/>
    <property type="match status" value="1"/>
</dbReference>
<dbReference type="Pfam" id="PF01370">
    <property type="entry name" value="Epimerase"/>
    <property type="match status" value="1"/>
</dbReference>
<dbReference type="STRING" id="50340.PF66_03482"/>
<evidence type="ECO:0000256" key="3">
    <source>
        <dbReference type="ARBA" id="ARBA00023002"/>
    </source>
</evidence>
<feature type="binding site" evidence="5">
    <location>
        <position position="277"/>
    </location>
    <ligand>
        <name>substrate</name>
    </ligand>
</feature>
<keyword evidence="2 5" id="KW-0521">NADP</keyword>
<feature type="site" description="Important for catalytic activity" evidence="5">
    <location>
        <position position="114"/>
    </location>
</feature>
<dbReference type="EC" id="1.1.1.271" evidence="5"/>
<protein>
    <recommendedName>
        <fullName evidence="5">GDP-L-fucose synthase</fullName>
        <ecNumber evidence="5">1.1.1.271</ecNumber>
    </recommendedName>
    <alternativeName>
        <fullName evidence="5">GDP-4-keto-6-deoxy-D-mannose-3,5-epimerase-4-reductase</fullName>
    </alternativeName>
</protein>
<feature type="binding site" evidence="5">
    <location>
        <position position="145"/>
    </location>
    <ligand>
        <name>NADP(+)</name>
        <dbReference type="ChEBI" id="CHEBI:58349"/>
    </ligand>
</feature>
<accession>A0A0N0E3G3</accession>
<comment type="caution">
    <text evidence="5">Lacks conserved residue(s) required for the propagation of feature annotation.</text>
</comment>
<evidence type="ECO:0000256" key="1">
    <source>
        <dbReference type="ARBA" id="ARBA00005959"/>
    </source>
</evidence>
<dbReference type="HAMAP" id="MF_00956">
    <property type="entry name" value="GDP_fucose_synth"/>
    <property type="match status" value="1"/>
</dbReference>
<dbReference type="Gene3D" id="3.40.50.720">
    <property type="entry name" value="NAD(P)-binding Rossmann-like Domain"/>
    <property type="match status" value="1"/>
</dbReference>
<dbReference type="AlphaFoldDB" id="A0A0N0E3G3"/>
<keyword evidence="8" id="KW-1185">Reference proteome</keyword>
<feature type="binding site" evidence="5">
    <location>
        <begin position="15"/>
        <end position="21"/>
    </location>
    <ligand>
        <name>NADP(+)</name>
        <dbReference type="ChEBI" id="CHEBI:58349"/>
    </ligand>
</feature>
<feature type="binding site" evidence="5">
    <location>
        <position position="215"/>
    </location>
    <ligand>
        <name>substrate</name>
    </ligand>
</feature>
<feature type="binding site" evidence="5">
    <location>
        <position position="208"/>
    </location>
    <ligand>
        <name>substrate</name>
    </ligand>
</feature>
<evidence type="ECO:0000313" key="8">
    <source>
        <dbReference type="Proteomes" id="UP000037931"/>
    </source>
</evidence>
<sequence length="317" mass="34997">MSQRLSRHSRIYIAGHRGMIGSAFVRHFTAAGFTDLLLRGHDQLELTDKSAVDAFFAEQRPEIVILAAGKVGGIVDNVNYPADFITRNLEIQANVIQSAHRHGVRRLVFFGSSCMYPRECPQPMAEDALLSGKPEMTSIAYAMAKLAGVHMCLAYNRQYGEQRFIPVIPNSVYGENDNFDPQSGHVLSALISRFHAAHKAQQPLTTLWGTGTPRREFLCADDLAAACHVLLEADLSTVELPINIGSGHDLSIRELAQLIATVVGYRGEIAWDTQRPDGTLRKLLDSSRILELGWQPSISLEAGIRRTYASFLESSHA</sequence>
<feature type="domain" description="NAD-dependent epimerase/dehydratase" evidence="6">
    <location>
        <begin position="11"/>
        <end position="245"/>
    </location>
</feature>
<name>A0A0N0E3G3_9PSED</name>
<dbReference type="GO" id="GO:0016853">
    <property type="term" value="F:isomerase activity"/>
    <property type="evidence" value="ECO:0007669"/>
    <property type="project" value="UniProtKB-KW"/>
</dbReference>
<evidence type="ECO:0000313" key="7">
    <source>
        <dbReference type="EMBL" id="KPA90019.1"/>
    </source>
</evidence>
<dbReference type="UniPathway" id="UPA00128">
    <property type="reaction ID" value="UER00191"/>
</dbReference>
<evidence type="ECO:0000256" key="5">
    <source>
        <dbReference type="HAMAP-Rule" id="MF_00956"/>
    </source>
</evidence>
<dbReference type="CDD" id="cd05239">
    <property type="entry name" value="GDP_FS_SDR_e"/>
    <property type="match status" value="1"/>
</dbReference>
<keyword evidence="4 5" id="KW-0413">Isomerase</keyword>
<dbReference type="GO" id="GO:0070401">
    <property type="term" value="F:NADP+ binding"/>
    <property type="evidence" value="ECO:0007669"/>
    <property type="project" value="UniProtKB-UniRule"/>
</dbReference>
<evidence type="ECO:0000256" key="4">
    <source>
        <dbReference type="ARBA" id="ARBA00023235"/>
    </source>
</evidence>
<dbReference type="OrthoDB" id="9811425at2"/>
<dbReference type="PANTHER" id="PTHR43238">
    <property type="entry name" value="GDP-L-FUCOSE SYNTHASE"/>
    <property type="match status" value="1"/>
</dbReference>
<proteinExistence type="inferred from homology"/>
<feature type="site" description="Important for catalytic activity" evidence="5">
    <location>
        <position position="112"/>
    </location>
</feature>
<evidence type="ECO:0000256" key="2">
    <source>
        <dbReference type="ARBA" id="ARBA00022857"/>
    </source>
</evidence>
<dbReference type="RefSeq" id="WP_054060610.1">
    <property type="nucleotide sequence ID" value="NZ_JAQMZR010000021.1"/>
</dbReference>
<dbReference type="Proteomes" id="UP000037931">
    <property type="component" value="Unassembled WGS sequence"/>
</dbReference>
<feature type="binding site" evidence="5">
    <location>
        <position position="193"/>
    </location>
    <ligand>
        <name>substrate</name>
    </ligand>
</feature>
<dbReference type="EMBL" id="JSYZ01000012">
    <property type="protein sequence ID" value="KPA90019.1"/>
    <property type="molecule type" value="Genomic_DNA"/>
</dbReference>
<feature type="binding site" evidence="5">
    <location>
        <position position="185"/>
    </location>
    <ligand>
        <name>NADP(+)</name>
        <dbReference type="ChEBI" id="CHEBI:58349"/>
    </ligand>
</feature>
<gene>
    <name evidence="5" type="primary">fcl</name>
    <name evidence="7" type="ORF">PF66_03482</name>
</gene>
<dbReference type="InterPro" id="IPR028614">
    <property type="entry name" value="GDP_fucose/colitose_synth"/>
</dbReference>
<dbReference type="PATRIC" id="fig|50340.43.peg.781"/>
<comment type="function">
    <text evidence="5">Catalyzes the two-step NADP-dependent conversion of GDP-4-dehydro-6-deoxy-D-mannose to GDP-fucose, involving an epimerase and a reductase reaction.</text>
</comment>
<dbReference type="GO" id="GO:0050577">
    <property type="term" value="F:GDP-L-fucose synthase activity"/>
    <property type="evidence" value="ECO:0007669"/>
    <property type="project" value="UniProtKB-UniRule"/>
</dbReference>
<comment type="pathway">
    <text evidence="5">Nucleotide-sugar biosynthesis; GDP-L-fucose biosynthesis via de novo pathway; GDP-L-fucose from GDP-alpha-D-mannose: step 2/2.</text>
</comment>
<comment type="caution">
    <text evidence="7">The sequence shown here is derived from an EMBL/GenBank/DDBJ whole genome shotgun (WGS) entry which is preliminary data.</text>
</comment>
<reference evidence="7 8" key="1">
    <citation type="journal article" date="2015" name="PLoS ONE">
        <title>Rice-Infecting Pseudomonas Genomes Are Highly Accessorized and Harbor Multiple Putative Virulence Mechanisms to Cause Sheath Brown Rot.</title>
        <authorList>
            <person name="Quibod I.L."/>
            <person name="Grande G."/>
            <person name="Oreiro E.G."/>
            <person name="Borja F.N."/>
            <person name="Dossa G.S."/>
            <person name="Mauleon R."/>
            <person name="Cruz C.V."/>
            <person name="Oliva R."/>
        </authorList>
    </citation>
    <scope>NUCLEOTIDE SEQUENCE [LARGE SCALE GENOMIC DNA]</scope>
    <source>
        <strain evidence="7 8">IRRI 6609</strain>
    </source>
</reference>
<dbReference type="PANTHER" id="PTHR43238:SF1">
    <property type="entry name" value="GDP-L-FUCOSE SYNTHASE"/>
    <property type="match status" value="1"/>
</dbReference>
<dbReference type="GO" id="GO:0042351">
    <property type="term" value="P:'de novo' GDP-L-fucose biosynthetic process"/>
    <property type="evidence" value="ECO:0007669"/>
    <property type="project" value="UniProtKB-UniRule"/>
</dbReference>
<comment type="similarity">
    <text evidence="1 5">Belongs to the NAD(P)-dependent epimerase/dehydratase family. Fucose synthase subfamily.</text>
</comment>
<evidence type="ECO:0000259" key="6">
    <source>
        <dbReference type="Pfam" id="PF01370"/>
    </source>
</evidence>
<dbReference type="InterPro" id="IPR001509">
    <property type="entry name" value="Epimerase_deHydtase"/>
</dbReference>
<dbReference type="InterPro" id="IPR036291">
    <property type="entry name" value="NAD(P)-bd_dom_sf"/>
</dbReference>
<dbReference type="Gene3D" id="3.90.25.10">
    <property type="entry name" value="UDP-galactose 4-epimerase, domain 1"/>
    <property type="match status" value="1"/>
</dbReference>